<comment type="caution">
    <text evidence="1">The sequence shown here is derived from an EMBL/GenBank/DDBJ whole genome shotgun (WGS) entry which is preliminary data.</text>
</comment>
<proteinExistence type="predicted"/>
<name>A0ABS6AN50_9RHOB</name>
<reference evidence="1" key="1">
    <citation type="submission" date="2021-06" db="EMBL/GenBank/DDBJ databases">
        <title>Paracoccus bacterium XHP0099 sp. nov., isolated from the surface waters of the Yellow Sea.</title>
        <authorList>
            <person name="Xue H."/>
            <person name="Zhang D."/>
        </authorList>
    </citation>
    <scope>NUCLEOTIDE SEQUENCE</scope>
    <source>
        <strain evidence="1">XHP0099</strain>
    </source>
</reference>
<dbReference type="RefSeq" id="WP_216034636.1">
    <property type="nucleotide sequence ID" value="NZ_JAHKNG010000051.1"/>
</dbReference>
<organism evidence="1 2">
    <name type="scientific">Paracoccus marinaquae</name>
    <dbReference type="NCBI Taxonomy" id="2841926"/>
    <lineage>
        <taxon>Bacteria</taxon>
        <taxon>Pseudomonadati</taxon>
        <taxon>Pseudomonadota</taxon>
        <taxon>Alphaproteobacteria</taxon>
        <taxon>Rhodobacterales</taxon>
        <taxon>Paracoccaceae</taxon>
        <taxon>Paracoccus</taxon>
    </lineage>
</organism>
<gene>
    <name evidence="1" type="ORF">KNW02_18175</name>
</gene>
<sequence>MTVYSIGDRARAFALQVASYRLKTTLATLTDEMASGETSDIGQRLQGNTQSLALIEARITLTQQFQRNASEAASFAKGIQDVLGAVETQTSTLGLSLVAEPFSETTSLLAMRADEVEQAFETVVSRLNGAVGGRYLFSGLNSDAPALTSGTAILDALVAETAGLTTANDVVQAVSDWFDAPVGGGGFLDVAYQGTNGVSQTISVAEGQSVEFGTTAADPALRDVLKGLATAALVGRGVLAGQYHEQRDLMQRGGQALLDNSSRLLAESARTGLTQQFIERAQAENSAADATLQTARNNLRIADPFETAGKLTQVESQLEMLYSVTARLSKLKLVDFLR</sequence>
<protein>
    <recommendedName>
        <fullName evidence="3">Flagellin</fullName>
    </recommendedName>
</protein>
<evidence type="ECO:0000313" key="2">
    <source>
        <dbReference type="Proteomes" id="UP001166191"/>
    </source>
</evidence>
<accession>A0ABS6AN50</accession>
<dbReference type="Proteomes" id="UP001166191">
    <property type="component" value="Unassembled WGS sequence"/>
</dbReference>
<evidence type="ECO:0000313" key="1">
    <source>
        <dbReference type="EMBL" id="MBU3032028.1"/>
    </source>
</evidence>
<keyword evidence="2" id="KW-1185">Reference proteome</keyword>
<dbReference type="EMBL" id="JAHKNG010000051">
    <property type="protein sequence ID" value="MBU3032028.1"/>
    <property type="molecule type" value="Genomic_DNA"/>
</dbReference>
<evidence type="ECO:0008006" key="3">
    <source>
        <dbReference type="Google" id="ProtNLM"/>
    </source>
</evidence>